<dbReference type="RefSeq" id="WP_230552117.1">
    <property type="nucleotide sequence ID" value="NZ_JAJISD010000008.1"/>
</dbReference>
<dbReference type="InterPro" id="IPR036188">
    <property type="entry name" value="FAD/NAD-bd_sf"/>
</dbReference>
<dbReference type="SUPFAM" id="SSF51905">
    <property type="entry name" value="FAD/NAD(P)-binding domain"/>
    <property type="match status" value="1"/>
</dbReference>
<proteinExistence type="predicted"/>
<comment type="caution">
    <text evidence="3">The sequence shown here is derived from an EMBL/GenBank/DDBJ whole genome shotgun (WGS) entry which is preliminary data.</text>
</comment>
<evidence type="ECO:0000313" key="4">
    <source>
        <dbReference type="Proteomes" id="UP001198862"/>
    </source>
</evidence>
<keyword evidence="1" id="KW-0560">Oxidoreductase</keyword>
<protein>
    <submittedName>
        <fullName evidence="3">FAD-binding oxidoreductase</fullName>
    </submittedName>
</protein>
<dbReference type="PANTHER" id="PTHR13847:SF287">
    <property type="entry name" value="FAD-DEPENDENT OXIDOREDUCTASE DOMAIN-CONTAINING PROTEIN 1"/>
    <property type="match status" value="1"/>
</dbReference>
<name>A0ABS8KXX6_9HYPH</name>
<organism evidence="3 4">
    <name type="scientific">Reyranella aquatilis</name>
    <dbReference type="NCBI Taxonomy" id="2035356"/>
    <lineage>
        <taxon>Bacteria</taxon>
        <taxon>Pseudomonadati</taxon>
        <taxon>Pseudomonadota</taxon>
        <taxon>Alphaproteobacteria</taxon>
        <taxon>Hyphomicrobiales</taxon>
        <taxon>Reyranellaceae</taxon>
        <taxon>Reyranella</taxon>
    </lineage>
</organism>
<feature type="domain" description="FAD dependent oxidoreductase" evidence="2">
    <location>
        <begin position="17"/>
        <end position="357"/>
    </location>
</feature>
<dbReference type="Gene3D" id="3.30.9.10">
    <property type="entry name" value="D-Amino Acid Oxidase, subunit A, domain 2"/>
    <property type="match status" value="1"/>
</dbReference>
<dbReference type="PANTHER" id="PTHR13847">
    <property type="entry name" value="SARCOSINE DEHYDROGENASE-RELATED"/>
    <property type="match status" value="1"/>
</dbReference>
<dbReference type="SUPFAM" id="SSF54373">
    <property type="entry name" value="FAD-linked reductases, C-terminal domain"/>
    <property type="match status" value="1"/>
</dbReference>
<evidence type="ECO:0000256" key="1">
    <source>
        <dbReference type="ARBA" id="ARBA00023002"/>
    </source>
</evidence>
<reference evidence="3 4" key="1">
    <citation type="submission" date="2021-11" db="EMBL/GenBank/DDBJ databases">
        <authorList>
            <person name="Lee D.-H."/>
            <person name="Kim S.-B."/>
        </authorList>
    </citation>
    <scope>NUCLEOTIDE SEQUENCE [LARGE SCALE GENOMIC DNA]</scope>
    <source>
        <strain evidence="3 4">KCTC 52223</strain>
    </source>
</reference>
<dbReference type="InterPro" id="IPR006076">
    <property type="entry name" value="FAD-dep_OxRdtase"/>
</dbReference>
<evidence type="ECO:0000313" key="3">
    <source>
        <dbReference type="EMBL" id="MCC8430961.1"/>
    </source>
</evidence>
<dbReference type="Proteomes" id="UP001198862">
    <property type="component" value="Unassembled WGS sequence"/>
</dbReference>
<dbReference type="Gene3D" id="3.50.50.60">
    <property type="entry name" value="FAD/NAD(P)-binding domain"/>
    <property type="match status" value="1"/>
</dbReference>
<sequence length="384" mass="41094">MVAEGRAAGAGTGDEFDVAVVGGGLVGVATAWGLAREGCRVVVLDEGDRAVRASRGNFALVWVQSKGLGLAPYAGWTIRSSNAWQGFSDLLKQETGLDVSFQRPGGFHLCLSEKELEARATVLKRLHNQPGIVDYKTEILTHDQVKAMLPDIGPEVVGGSFCPLDGHVNSLRLFRTLHTALNARGVTYLPSHRVDNITKDGGEFRLTTPHGEIRAAKVALAAGNANMRLAPMVGLEAPMRPERGQIVVTERLRPFLNHPVVTLRQTDEGTVMIGDSKEESVDPSGLTIGVSATEAERAVRQFPLLANVNVVRTWSAIRVMTQDGFPIYDESKTHPGAFTVCCHSGVTLAANHALTIAPMIARGALDASLVAPFSARRFHVQAAG</sequence>
<keyword evidence="4" id="KW-1185">Reference proteome</keyword>
<evidence type="ECO:0000259" key="2">
    <source>
        <dbReference type="Pfam" id="PF01266"/>
    </source>
</evidence>
<gene>
    <name evidence="3" type="ORF">LJ725_18460</name>
</gene>
<accession>A0ABS8KXX6</accession>
<dbReference type="EMBL" id="JAJISD010000008">
    <property type="protein sequence ID" value="MCC8430961.1"/>
    <property type="molecule type" value="Genomic_DNA"/>
</dbReference>
<dbReference type="Pfam" id="PF01266">
    <property type="entry name" value="DAO"/>
    <property type="match status" value="1"/>
</dbReference>